<accession>A0AAE0YA48</accession>
<keyword evidence="2" id="KW-1185">Reference proteome</keyword>
<dbReference type="EMBL" id="JAWDGP010006631">
    <property type="protein sequence ID" value="KAK3737660.1"/>
    <property type="molecule type" value="Genomic_DNA"/>
</dbReference>
<sequence>MPWKEIDKINRGRQSTVESSSYISLNAQEVLKAVTSSVYCHGLGSLQSWKVHSALRTAVNNLHFPSVFYPYEDARVNFSVYNDRDNFSIGDLSRQIFTTISDRKGKGSGGAVLKADRGANVHINVSRALTPALSFSVEGLALHKATGLGMAMLYAPSVADFVSLSLGSDSSERLFWSHYICRFGFFCANGAISIYSM</sequence>
<gene>
    <name evidence="1" type="ORF">RRG08_066348</name>
</gene>
<dbReference type="AlphaFoldDB" id="A0AAE0YA48"/>
<evidence type="ECO:0000313" key="1">
    <source>
        <dbReference type="EMBL" id="KAK3737660.1"/>
    </source>
</evidence>
<comment type="caution">
    <text evidence="1">The sequence shown here is derived from an EMBL/GenBank/DDBJ whole genome shotgun (WGS) entry which is preliminary data.</text>
</comment>
<organism evidence="1 2">
    <name type="scientific">Elysia crispata</name>
    <name type="common">lettuce slug</name>
    <dbReference type="NCBI Taxonomy" id="231223"/>
    <lineage>
        <taxon>Eukaryota</taxon>
        <taxon>Metazoa</taxon>
        <taxon>Spiralia</taxon>
        <taxon>Lophotrochozoa</taxon>
        <taxon>Mollusca</taxon>
        <taxon>Gastropoda</taxon>
        <taxon>Heterobranchia</taxon>
        <taxon>Euthyneura</taxon>
        <taxon>Panpulmonata</taxon>
        <taxon>Sacoglossa</taxon>
        <taxon>Placobranchoidea</taxon>
        <taxon>Plakobranchidae</taxon>
        <taxon>Elysia</taxon>
    </lineage>
</organism>
<evidence type="ECO:0000313" key="2">
    <source>
        <dbReference type="Proteomes" id="UP001283361"/>
    </source>
</evidence>
<proteinExistence type="predicted"/>
<protein>
    <submittedName>
        <fullName evidence="1">Uncharacterized protein</fullName>
    </submittedName>
</protein>
<dbReference type="Proteomes" id="UP001283361">
    <property type="component" value="Unassembled WGS sequence"/>
</dbReference>
<reference evidence="1" key="1">
    <citation type="journal article" date="2023" name="G3 (Bethesda)">
        <title>A reference genome for the long-term kleptoplast-retaining sea slug Elysia crispata morphotype clarki.</title>
        <authorList>
            <person name="Eastman K.E."/>
            <person name="Pendleton A.L."/>
            <person name="Shaikh M.A."/>
            <person name="Suttiyut T."/>
            <person name="Ogas R."/>
            <person name="Tomko P."/>
            <person name="Gavelis G."/>
            <person name="Widhalm J.R."/>
            <person name="Wisecaver J.H."/>
        </authorList>
    </citation>
    <scope>NUCLEOTIDE SEQUENCE</scope>
    <source>
        <strain evidence="1">ECLA1</strain>
    </source>
</reference>
<name>A0AAE0YA48_9GAST</name>